<feature type="transmembrane region" description="Helical" evidence="3">
    <location>
        <begin position="151"/>
        <end position="168"/>
    </location>
</feature>
<organism evidence="5 6">
    <name type="scientific">Mobilitalea sibirica</name>
    <dbReference type="NCBI Taxonomy" id="1462919"/>
    <lineage>
        <taxon>Bacteria</taxon>
        <taxon>Bacillati</taxon>
        <taxon>Bacillota</taxon>
        <taxon>Clostridia</taxon>
        <taxon>Lachnospirales</taxon>
        <taxon>Lachnospiraceae</taxon>
        <taxon>Mobilitalea</taxon>
    </lineage>
</organism>
<comment type="caution">
    <text evidence="5">The sequence shown here is derived from an EMBL/GenBank/DDBJ whole genome shotgun (WGS) entry which is preliminary data.</text>
</comment>
<evidence type="ECO:0000313" key="5">
    <source>
        <dbReference type="EMBL" id="MBH1939999.1"/>
    </source>
</evidence>
<proteinExistence type="predicted"/>
<keyword evidence="3" id="KW-0812">Transmembrane</keyword>
<dbReference type="AlphaFoldDB" id="A0A8J7GXM6"/>
<dbReference type="PROSITE" id="PS01081">
    <property type="entry name" value="HTH_TETR_1"/>
    <property type="match status" value="1"/>
</dbReference>
<dbReference type="InterPro" id="IPR009057">
    <property type="entry name" value="Homeodomain-like_sf"/>
</dbReference>
<dbReference type="PANTHER" id="PTHR43479:SF11">
    <property type="entry name" value="ACREF_ENVCD OPERON REPRESSOR-RELATED"/>
    <property type="match status" value="1"/>
</dbReference>
<keyword evidence="6" id="KW-1185">Reference proteome</keyword>
<dbReference type="PROSITE" id="PS50977">
    <property type="entry name" value="HTH_TETR_2"/>
    <property type="match status" value="1"/>
</dbReference>
<dbReference type="EMBL" id="JAEAGR010000003">
    <property type="protein sequence ID" value="MBH1939999.1"/>
    <property type="molecule type" value="Genomic_DNA"/>
</dbReference>
<reference evidence="5" key="1">
    <citation type="submission" date="2020-12" db="EMBL/GenBank/DDBJ databases">
        <title>M. sibirica DSM 26468T genome.</title>
        <authorList>
            <person name="Thieme N."/>
            <person name="Rettenmaier R."/>
            <person name="Zverlov V."/>
            <person name="Liebl W."/>
        </authorList>
    </citation>
    <scope>NUCLEOTIDE SEQUENCE</scope>
    <source>
        <strain evidence="5">DSM 26468</strain>
    </source>
</reference>
<dbReference type="Pfam" id="PF00440">
    <property type="entry name" value="TetR_N"/>
    <property type="match status" value="1"/>
</dbReference>
<dbReference type="RefSeq" id="WP_197660225.1">
    <property type="nucleotide sequence ID" value="NZ_JAEAGR010000003.1"/>
</dbReference>
<dbReference type="Proteomes" id="UP000623269">
    <property type="component" value="Unassembled WGS sequence"/>
</dbReference>
<dbReference type="SUPFAM" id="SSF46689">
    <property type="entry name" value="Homeodomain-like"/>
    <property type="match status" value="1"/>
</dbReference>
<evidence type="ECO:0000256" key="1">
    <source>
        <dbReference type="ARBA" id="ARBA00023125"/>
    </source>
</evidence>
<dbReference type="InterPro" id="IPR001647">
    <property type="entry name" value="HTH_TetR"/>
</dbReference>
<name>A0A8J7GXM6_9FIRM</name>
<dbReference type="PRINTS" id="PR00455">
    <property type="entry name" value="HTHTETR"/>
</dbReference>
<evidence type="ECO:0000259" key="4">
    <source>
        <dbReference type="PROSITE" id="PS50977"/>
    </source>
</evidence>
<sequence length="197" mass="23154">MQYLKEEIRNNIIAAALEEFTKKGYQDASMRVIASNAGIAIGSVYRYFKNKDELFNSIVDPIYTSFTSMILELYQTEGVISRMHSIAKEITDKVMEFYEEHEAILLILIDKSKGSKYENIKEELIRLLNYRLKNELGPIFKETGVKLQDEYILYVVAASFIEGFFMIINKYKNLSMMKEMINQLLIVYFDDFHKRFQ</sequence>
<protein>
    <submittedName>
        <fullName evidence="5">TetR/AcrR family transcriptional regulator</fullName>
    </submittedName>
</protein>
<evidence type="ECO:0000256" key="2">
    <source>
        <dbReference type="PROSITE-ProRule" id="PRU00335"/>
    </source>
</evidence>
<keyword evidence="3" id="KW-0472">Membrane</keyword>
<dbReference type="PANTHER" id="PTHR43479">
    <property type="entry name" value="ACREF/ENVCD OPERON REPRESSOR-RELATED"/>
    <property type="match status" value="1"/>
</dbReference>
<dbReference type="InterPro" id="IPR023772">
    <property type="entry name" value="DNA-bd_HTH_TetR-type_CS"/>
</dbReference>
<feature type="DNA-binding region" description="H-T-H motif" evidence="2">
    <location>
        <begin position="29"/>
        <end position="48"/>
    </location>
</feature>
<gene>
    <name evidence="5" type="ORF">I5677_03695</name>
</gene>
<accession>A0A8J7GXM6</accession>
<keyword evidence="3" id="KW-1133">Transmembrane helix</keyword>
<dbReference type="GO" id="GO:0003677">
    <property type="term" value="F:DNA binding"/>
    <property type="evidence" value="ECO:0007669"/>
    <property type="project" value="UniProtKB-UniRule"/>
</dbReference>
<dbReference type="InterPro" id="IPR050624">
    <property type="entry name" value="HTH-type_Tx_Regulator"/>
</dbReference>
<evidence type="ECO:0000313" key="6">
    <source>
        <dbReference type="Proteomes" id="UP000623269"/>
    </source>
</evidence>
<evidence type="ECO:0000256" key="3">
    <source>
        <dbReference type="SAM" id="Phobius"/>
    </source>
</evidence>
<feature type="domain" description="HTH tetR-type" evidence="4">
    <location>
        <begin position="6"/>
        <end position="66"/>
    </location>
</feature>
<keyword evidence="1 2" id="KW-0238">DNA-binding</keyword>
<dbReference type="Gene3D" id="1.10.357.10">
    <property type="entry name" value="Tetracycline Repressor, domain 2"/>
    <property type="match status" value="1"/>
</dbReference>